<keyword evidence="2" id="KW-1185">Reference proteome</keyword>
<dbReference type="EMBL" id="AXCJ01000001">
    <property type="protein sequence ID" value="ETO91715.1"/>
    <property type="molecule type" value="Genomic_DNA"/>
</dbReference>
<protein>
    <submittedName>
        <fullName evidence="1">Uncharacterized protein</fullName>
    </submittedName>
</protein>
<dbReference type="AlphaFoldDB" id="W2V0W0"/>
<evidence type="ECO:0000313" key="2">
    <source>
        <dbReference type="Proteomes" id="UP000018951"/>
    </source>
</evidence>
<accession>W2V0W0</accession>
<proteinExistence type="predicted"/>
<gene>
    <name evidence="1" type="ORF">P857_887</name>
</gene>
<reference evidence="1 2" key="1">
    <citation type="journal article" date="2013" name="PLoS ONE">
        <title>Bacterial endosymbiosis in a chordate host: long-term co-evolution and conservation of secondary metabolism.</title>
        <authorList>
            <person name="Kwan J.C."/>
            <person name="Schmidt E.W."/>
        </authorList>
    </citation>
    <scope>NUCLEOTIDE SEQUENCE [LARGE SCALE GENOMIC DNA]</scope>
    <source>
        <strain evidence="2">L6</strain>
    </source>
</reference>
<dbReference type="Proteomes" id="UP000018951">
    <property type="component" value="Unassembled WGS sequence"/>
</dbReference>
<comment type="caution">
    <text evidence="1">The sequence shown here is derived from an EMBL/GenBank/DDBJ whole genome shotgun (WGS) entry which is preliminary data.</text>
</comment>
<name>W2V0W0_9RICK</name>
<sequence>MNVSSTGRILSSQYKSIVPYHLGIKSVSKSSVVCTISSNISRIVASSFLLHLVLFLKSNPP</sequence>
<organism evidence="1 2">
    <name type="scientific">Candidatus Xenolissoclinum pacificiensis L6</name>
    <dbReference type="NCBI Taxonomy" id="1401685"/>
    <lineage>
        <taxon>Bacteria</taxon>
        <taxon>Pseudomonadati</taxon>
        <taxon>Pseudomonadota</taxon>
        <taxon>Alphaproteobacteria</taxon>
        <taxon>Rickettsiales</taxon>
        <taxon>Anaplasmataceae</taxon>
        <taxon>Candidatus Xenolissoclinum</taxon>
    </lineage>
</organism>
<evidence type="ECO:0000313" key="1">
    <source>
        <dbReference type="EMBL" id="ETO91715.1"/>
    </source>
</evidence>